<name>A0A1D4KIV0_9STAP</name>
<dbReference type="RefSeq" id="WP_069995275.1">
    <property type="nucleotide sequence ID" value="NZ_FMPG01000003.1"/>
</dbReference>
<evidence type="ECO:0000313" key="4">
    <source>
        <dbReference type="Proteomes" id="UP000095412"/>
    </source>
</evidence>
<dbReference type="Proteomes" id="UP000095768">
    <property type="component" value="Unassembled WGS sequence"/>
</dbReference>
<keyword evidence="4" id="KW-1185">Reference proteome</keyword>
<evidence type="ECO:0000256" key="1">
    <source>
        <dbReference type="SAM" id="Phobius"/>
    </source>
</evidence>
<keyword evidence="1" id="KW-1133">Transmembrane helix</keyword>
<evidence type="ECO:0000313" key="5">
    <source>
        <dbReference type="Proteomes" id="UP000095768"/>
    </source>
</evidence>
<protein>
    <submittedName>
        <fullName evidence="2">Uncharacterized protein</fullName>
    </submittedName>
</protein>
<dbReference type="OrthoDB" id="2227063at2"/>
<sequence>MRDYINVRLSYETKYFIESIQFQLQESLQSTISESEIPLIEKNIKSFINHEFKEYDPKTIDAISITTILKISSSSIIEGAFKYSSNFSLDEWKKIEHEMNTFKIDRNIEVGSLTPKLYLERDVITGLNQYQKNFMKESMVRVVRLSYVIGIVVFAYYKYIFEIES</sequence>
<dbReference type="AlphaFoldDB" id="A0A1D4KIV0"/>
<dbReference type="EMBL" id="FMPI01000005">
    <property type="protein sequence ID" value="SCS75081.1"/>
    <property type="molecule type" value="Genomic_DNA"/>
</dbReference>
<evidence type="ECO:0000313" key="2">
    <source>
        <dbReference type="EMBL" id="SCS73812.1"/>
    </source>
</evidence>
<keyword evidence="1" id="KW-0812">Transmembrane</keyword>
<keyword evidence="1" id="KW-0472">Membrane</keyword>
<dbReference type="Proteomes" id="UP000095412">
    <property type="component" value="Unassembled WGS sequence"/>
</dbReference>
<accession>A0A1D4KIV0</accession>
<evidence type="ECO:0000313" key="3">
    <source>
        <dbReference type="EMBL" id="SCS75081.1"/>
    </source>
</evidence>
<organism evidence="2 5">
    <name type="scientific">Staphylococcus caeli</name>
    <dbReference type="NCBI Taxonomy" id="2201815"/>
    <lineage>
        <taxon>Bacteria</taxon>
        <taxon>Bacillati</taxon>
        <taxon>Bacillota</taxon>
        <taxon>Bacilli</taxon>
        <taxon>Bacillales</taxon>
        <taxon>Staphylococcaceae</taxon>
        <taxon>Staphylococcus</taxon>
    </lineage>
</organism>
<gene>
    <name evidence="2" type="ORF">SAMEA2297795_01019</name>
    <name evidence="3" type="ORF">SAMEA2297796_01084</name>
</gene>
<feature type="transmembrane region" description="Helical" evidence="1">
    <location>
        <begin position="142"/>
        <end position="160"/>
    </location>
</feature>
<dbReference type="EMBL" id="FMPG01000003">
    <property type="protein sequence ID" value="SCS73812.1"/>
    <property type="molecule type" value="Genomic_DNA"/>
</dbReference>
<reference evidence="3 4" key="2">
    <citation type="submission" date="2016-09" db="EMBL/GenBank/DDBJ databases">
        <authorList>
            <consortium name="Pathogen Informatics"/>
            <person name="Sun Q."/>
            <person name="Inoue M."/>
        </authorList>
    </citation>
    <scope>NUCLEOTIDE SEQUENCE [LARGE SCALE GENOMIC DNA]</scope>
    <source>
        <strain evidence="3 4">82C</strain>
    </source>
</reference>
<reference evidence="2 5" key="1">
    <citation type="submission" date="2016-09" db="EMBL/GenBank/DDBJ databases">
        <authorList>
            <consortium name="Pathogen Informatics"/>
        </authorList>
    </citation>
    <scope>NUCLEOTIDE SEQUENCE [LARGE SCALE GENOMIC DNA]</scope>
    <source>
        <strain evidence="2 5">82B</strain>
    </source>
</reference>
<proteinExistence type="predicted"/>